<keyword evidence="1" id="KW-0812">Transmembrane</keyword>
<dbReference type="AlphaFoldDB" id="E6UKR0"/>
<evidence type="ECO:0000313" key="2">
    <source>
        <dbReference type="EMBL" id="ADU24256.1"/>
    </source>
</evidence>
<name>E6UKR0_RUMA7</name>
<proteinExistence type="predicted"/>
<keyword evidence="2" id="KW-0614">Plasmid</keyword>
<sequence precursor="true">MMKIKIINTIKSYYEKLSKKRKIQLLVSILLTVMIGISIPVLAWFSKQRKMAVLTNINAPYTLYLSAGNQESIVYLDMSSIDVGTPGNRVTTHKDYVFSVQGSWDINEYYLQLAHTTNIPFKYSVYRVNNDDIYSVSEYEDLSDVLKGTSVSYTTHSNGEGTSPQTIYYTFRANENYTYNDADKQYGKVMDASNYVNHAGDQLAVKNSSNTYYSQTYDETNTTRVQKNAVPLYMQAGPIKKNAETPNGQDFCDYYVLRVDWSDAPSLRNEKETDEIYITVVSPSVVRTSD</sequence>
<keyword evidence="1" id="KW-0472">Membrane</keyword>
<dbReference type="HOGENOM" id="CLU_983123_0_0_9"/>
<gene>
    <name evidence="2" type="ordered locus">Rumal_3826</name>
</gene>
<protein>
    <submittedName>
        <fullName evidence="2">Uncharacterized protein</fullName>
    </submittedName>
</protein>
<dbReference type="Proteomes" id="UP000006919">
    <property type="component" value="Plasmid pRUMAL02"/>
</dbReference>
<dbReference type="KEGG" id="ral:Rumal_3826"/>
<dbReference type="EMBL" id="CP002405">
    <property type="protein sequence ID" value="ADU24256.1"/>
    <property type="molecule type" value="Genomic_DNA"/>
</dbReference>
<geneLocation type="plasmid" evidence="2 3">
    <name>pRUMAL02</name>
</geneLocation>
<reference evidence="3" key="1">
    <citation type="journal article" date="2011" name="J. Bacteriol.">
        <title>Complete genome of the cellulolytic ruminal bacterium Ruminococcus albus 7.</title>
        <authorList>
            <person name="Suen G."/>
            <person name="Stevenson D.M."/>
            <person name="Bruce D.C."/>
            <person name="Chertkov O."/>
            <person name="Copeland A."/>
            <person name="Cheng J.F."/>
            <person name="Detter C."/>
            <person name="Detter J.C."/>
            <person name="Goodwin L.A."/>
            <person name="Han C.S."/>
            <person name="Hauser L.J."/>
            <person name="Ivanova N.N."/>
            <person name="Kyrpides N.C."/>
            <person name="Land M.L."/>
            <person name="Lapidus A."/>
            <person name="Lucas S."/>
            <person name="Ovchinnikova G."/>
            <person name="Pitluck S."/>
            <person name="Tapia R."/>
            <person name="Woyke T."/>
            <person name="Boyum J."/>
            <person name="Mead D."/>
            <person name="Weimer P.J."/>
        </authorList>
    </citation>
    <scope>NUCLEOTIDE SEQUENCE [LARGE SCALE GENOMIC DNA]</scope>
    <source>
        <strain evidence="3">ATCC 27210 / DSM 20455 / JCM 14654 / NCDO 2250 / 7</strain>
        <plasmid evidence="3">pRUMAL02</plasmid>
    </source>
</reference>
<organism evidence="2 3">
    <name type="scientific">Ruminococcus albus (strain ATCC 27210 / DSM 20455 / JCM 14654 / NCDO 2250 / 7)</name>
    <dbReference type="NCBI Taxonomy" id="697329"/>
    <lineage>
        <taxon>Bacteria</taxon>
        <taxon>Bacillati</taxon>
        <taxon>Bacillota</taxon>
        <taxon>Clostridia</taxon>
        <taxon>Eubacteriales</taxon>
        <taxon>Oscillospiraceae</taxon>
        <taxon>Ruminococcus</taxon>
    </lineage>
</organism>
<dbReference type="RefSeq" id="WP_013483797.1">
    <property type="nucleotide sequence ID" value="NC_014825.1"/>
</dbReference>
<dbReference type="OrthoDB" id="1821458at2"/>
<keyword evidence="1" id="KW-1133">Transmembrane helix</keyword>
<evidence type="ECO:0000256" key="1">
    <source>
        <dbReference type="SAM" id="Phobius"/>
    </source>
</evidence>
<feature type="transmembrane region" description="Helical" evidence="1">
    <location>
        <begin position="25"/>
        <end position="45"/>
    </location>
</feature>
<accession>E6UKR0</accession>
<evidence type="ECO:0000313" key="3">
    <source>
        <dbReference type="Proteomes" id="UP000006919"/>
    </source>
</evidence>